<accession>A0ABT9P9C5</accession>
<dbReference type="InterPro" id="IPR036237">
    <property type="entry name" value="Xyl_isomerase-like_sf"/>
</dbReference>
<dbReference type="GO" id="GO:0016853">
    <property type="term" value="F:isomerase activity"/>
    <property type="evidence" value="ECO:0007669"/>
    <property type="project" value="UniProtKB-KW"/>
</dbReference>
<gene>
    <name evidence="2" type="ORF">J2S57_005051</name>
</gene>
<proteinExistence type="predicted"/>
<keyword evidence="3" id="KW-1185">Reference proteome</keyword>
<protein>
    <submittedName>
        <fullName evidence="2">Sugar phosphate isomerase/epimerase</fullName>
    </submittedName>
</protein>
<evidence type="ECO:0000259" key="1">
    <source>
        <dbReference type="Pfam" id="PF01261"/>
    </source>
</evidence>
<dbReference type="SUPFAM" id="SSF51658">
    <property type="entry name" value="Xylose isomerase-like"/>
    <property type="match status" value="1"/>
</dbReference>
<dbReference type="RefSeq" id="WP_307247364.1">
    <property type="nucleotide sequence ID" value="NZ_JAUSQZ010000001.1"/>
</dbReference>
<evidence type="ECO:0000313" key="3">
    <source>
        <dbReference type="Proteomes" id="UP001235712"/>
    </source>
</evidence>
<feature type="domain" description="Xylose isomerase-like TIM barrel" evidence="1">
    <location>
        <begin position="82"/>
        <end position="252"/>
    </location>
</feature>
<dbReference type="Gene3D" id="3.20.20.150">
    <property type="entry name" value="Divalent-metal-dependent TIM barrel enzymes"/>
    <property type="match status" value="1"/>
</dbReference>
<organism evidence="2 3">
    <name type="scientific">Kineosporia succinea</name>
    <dbReference type="NCBI Taxonomy" id="84632"/>
    <lineage>
        <taxon>Bacteria</taxon>
        <taxon>Bacillati</taxon>
        <taxon>Actinomycetota</taxon>
        <taxon>Actinomycetes</taxon>
        <taxon>Kineosporiales</taxon>
        <taxon>Kineosporiaceae</taxon>
        <taxon>Kineosporia</taxon>
    </lineage>
</organism>
<dbReference type="InterPro" id="IPR013022">
    <property type="entry name" value="Xyl_isomerase-like_TIM-brl"/>
</dbReference>
<keyword evidence="2" id="KW-0413">Isomerase</keyword>
<comment type="caution">
    <text evidence="2">The sequence shown here is derived from an EMBL/GenBank/DDBJ whole genome shotgun (WGS) entry which is preliminary data.</text>
</comment>
<dbReference type="EMBL" id="JAUSQZ010000001">
    <property type="protein sequence ID" value="MDP9829302.1"/>
    <property type="molecule type" value="Genomic_DNA"/>
</dbReference>
<dbReference type="InterPro" id="IPR050312">
    <property type="entry name" value="IolE/XylAMocC-like"/>
</dbReference>
<reference evidence="2 3" key="1">
    <citation type="submission" date="2023-07" db="EMBL/GenBank/DDBJ databases">
        <title>Sequencing the genomes of 1000 actinobacteria strains.</title>
        <authorList>
            <person name="Klenk H.-P."/>
        </authorList>
    </citation>
    <scope>NUCLEOTIDE SEQUENCE [LARGE SCALE GENOMIC DNA]</scope>
    <source>
        <strain evidence="2 3">DSM 44388</strain>
    </source>
</reference>
<dbReference type="PANTHER" id="PTHR12110:SF52">
    <property type="entry name" value="XYLOSE ISOMERASE"/>
    <property type="match status" value="1"/>
</dbReference>
<dbReference type="Pfam" id="PF01261">
    <property type="entry name" value="AP_endonuc_2"/>
    <property type="match status" value="1"/>
</dbReference>
<name>A0ABT9P9C5_9ACTN</name>
<sequence length="269" mass="29313">MSTTIGLSTYSFFWQWHAETVAEPITLTGMIDKTAALGATLLQICDYPLIESYTDEELRILKAYGDSKGVTFELGTRGVTPEHLALYLRLAQALDVTLVRSMLYTATSRPTASEAEQMLKDAVVGYEAVGVTLALETYEQVSSSVLVDIVTAVGSPNLGICLDPANCVAALEHPADVVRRTAPLVKNIHVKDFSFSRRDGWVGFTLASCPLGEGQLDYHGMIAAVGPAEKNINQIIEHWVPWQGDSATTIALEDAWTSKNLETLRSYAK</sequence>
<dbReference type="PANTHER" id="PTHR12110">
    <property type="entry name" value="HYDROXYPYRUVATE ISOMERASE"/>
    <property type="match status" value="1"/>
</dbReference>
<evidence type="ECO:0000313" key="2">
    <source>
        <dbReference type="EMBL" id="MDP9829302.1"/>
    </source>
</evidence>
<dbReference type="Proteomes" id="UP001235712">
    <property type="component" value="Unassembled WGS sequence"/>
</dbReference>